<name>A0A0C3HUE2_OIDMZ</name>
<feature type="compositionally biased region" description="Polar residues" evidence="1">
    <location>
        <begin position="24"/>
        <end position="34"/>
    </location>
</feature>
<dbReference type="AlphaFoldDB" id="A0A0C3HUE2"/>
<accession>A0A0C3HUE2</accession>
<dbReference type="EMBL" id="KN832871">
    <property type="protein sequence ID" value="KIN05877.1"/>
    <property type="molecule type" value="Genomic_DNA"/>
</dbReference>
<feature type="region of interest" description="Disordered" evidence="1">
    <location>
        <begin position="24"/>
        <end position="54"/>
    </location>
</feature>
<proteinExistence type="predicted"/>
<evidence type="ECO:0000313" key="2">
    <source>
        <dbReference type="EMBL" id="KIN05877.1"/>
    </source>
</evidence>
<keyword evidence="3" id="KW-1185">Reference proteome</keyword>
<reference evidence="2 3" key="1">
    <citation type="submission" date="2014-04" db="EMBL/GenBank/DDBJ databases">
        <authorList>
            <consortium name="DOE Joint Genome Institute"/>
            <person name="Kuo A."/>
            <person name="Martino E."/>
            <person name="Perotto S."/>
            <person name="Kohler A."/>
            <person name="Nagy L.G."/>
            <person name="Floudas D."/>
            <person name="Copeland A."/>
            <person name="Barry K.W."/>
            <person name="Cichocki N."/>
            <person name="Veneault-Fourrey C."/>
            <person name="LaButti K."/>
            <person name="Lindquist E.A."/>
            <person name="Lipzen A."/>
            <person name="Lundell T."/>
            <person name="Morin E."/>
            <person name="Murat C."/>
            <person name="Sun H."/>
            <person name="Tunlid A."/>
            <person name="Henrissat B."/>
            <person name="Grigoriev I.V."/>
            <person name="Hibbett D.S."/>
            <person name="Martin F."/>
            <person name="Nordberg H.P."/>
            <person name="Cantor M.N."/>
            <person name="Hua S.X."/>
        </authorList>
    </citation>
    <scope>NUCLEOTIDE SEQUENCE [LARGE SCALE GENOMIC DNA]</scope>
    <source>
        <strain evidence="2 3">Zn</strain>
    </source>
</reference>
<dbReference type="InParanoid" id="A0A0C3HUE2"/>
<reference evidence="3" key="2">
    <citation type="submission" date="2015-01" db="EMBL/GenBank/DDBJ databases">
        <title>Evolutionary Origins and Diversification of the Mycorrhizal Mutualists.</title>
        <authorList>
            <consortium name="DOE Joint Genome Institute"/>
            <consortium name="Mycorrhizal Genomics Consortium"/>
            <person name="Kohler A."/>
            <person name="Kuo A."/>
            <person name="Nagy L.G."/>
            <person name="Floudas D."/>
            <person name="Copeland A."/>
            <person name="Barry K.W."/>
            <person name="Cichocki N."/>
            <person name="Veneault-Fourrey C."/>
            <person name="LaButti K."/>
            <person name="Lindquist E.A."/>
            <person name="Lipzen A."/>
            <person name="Lundell T."/>
            <person name="Morin E."/>
            <person name="Murat C."/>
            <person name="Riley R."/>
            <person name="Ohm R."/>
            <person name="Sun H."/>
            <person name="Tunlid A."/>
            <person name="Henrissat B."/>
            <person name="Grigoriev I.V."/>
            <person name="Hibbett D.S."/>
            <person name="Martin F."/>
        </authorList>
    </citation>
    <scope>NUCLEOTIDE SEQUENCE [LARGE SCALE GENOMIC DNA]</scope>
    <source>
        <strain evidence="3">Zn</strain>
    </source>
</reference>
<gene>
    <name evidence="2" type="ORF">OIDMADRAFT_17041</name>
</gene>
<dbReference type="HOGENOM" id="CLU_2278267_0_0_1"/>
<sequence length="102" mass="11097">MSDMIAYSMTKPSEIISNFTSSKLNKASQESQVSSEEKDKNVASAKTSQTKRVEDCSVQTRDIKLAGKPFKFPDGSPNKDAMITELKAIKIVGQPCTHDALG</sequence>
<protein>
    <submittedName>
        <fullName evidence="2">Uncharacterized protein</fullName>
    </submittedName>
</protein>
<evidence type="ECO:0000313" key="3">
    <source>
        <dbReference type="Proteomes" id="UP000054321"/>
    </source>
</evidence>
<evidence type="ECO:0000256" key="1">
    <source>
        <dbReference type="SAM" id="MobiDB-lite"/>
    </source>
</evidence>
<organism evidence="2 3">
    <name type="scientific">Oidiodendron maius (strain Zn)</name>
    <dbReference type="NCBI Taxonomy" id="913774"/>
    <lineage>
        <taxon>Eukaryota</taxon>
        <taxon>Fungi</taxon>
        <taxon>Dikarya</taxon>
        <taxon>Ascomycota</taxon>
        <taxon>Pezizomycotina</taxon>
        <taxon>Leotiomycetes</taxon>
        <taxon>Leotiomycetes incertae sedis</taxon>
        <taxon>Myxotrichaceae</taxon>
        <taxon>Oidiodendron</taxon>
    </lineage>
</organism>
<dbReference type="Proteomes" id="UP000054321">
    <property type="component" value="Unassembled WGS sequence"/>
</dbReference>